<evidence type="ECO:0000256" key="3">
    <source>
        <dbReference type="ARBA" id="ARBA00023163"/>
    </source>
</evidence>
<feature type="coiled-coil region" evidence="5">
    <location>
        <begin position="215"/>
        <end position="242"/>
    </location>
</feature>
<feature type="domain" description="HHH" evidence="9">
    <location>
        <begin position="1104"/>
        <end position="1189"/>
    </location>
</feature>
<evidence type="ECO:0000259" key="8">
    <source>
        <dbReference type="Pfam" id="PF14635"/>
    </source>
</evidence>
<keyword evidence="10" id="KW-0251">Elongation factor</keyword>
<dbReference type="Proteomes" id="UP000316726">
    <property type="component" value="Chromosome 1"/>
</dbReference>
<dbReference type="OrthoDB" id="995477at2759"/>
<dbReference type="GO" id="GO:0008023">
    <property type="term" value="C:transcription elongation factor complex"/>
    <property type="evidence" value="ECO:0007669"/>
    <property type="project" value="TreeGrafter"/>
</dbReference>
<comment type="similarity">
    <text evidence="2">Belongs to the SPT6 family.</text>
</comment>
<dbReference type="Gene3D" id="3.30.505.10">
    <property type="entry name" value="SH2 domain"/>
    <property type="match status" value="2"/>
</dbReference>
<dbReference type="Gene3D" id="1.10.10.2740">
    <property type="entry name" value="Spt6, Death-like domain"/>
    <property type="match status" value="1"/>
</dbReference>
<dbReference type="InterPro" id="IPR023319">
    <property type="entry name" value="Tex-like_HTH_dom_sf"/>
</dbReference>
<dbReference type="InterPro" id="IPR037027">
    <property type="entry name" value="YqgF/RNaseH-like_dom_sf"/>
</dbReference>
<name>A0A5B8MF44_9CHLO</name>
<dbReference type="InterPro" id="IPR042066">
    <property type="entry name" value="Spt6_death-like"/>
</dbReference>
<dbReference type="Pfam" id="PF17674">
    <property type="entry name" value="HHH_9"/>
    <property type="match status" value="1"/>
</dbReference>
<keyword evidence="5" id="KW-0175">Coiled coil</keyword>
<dbReference type="Gene3D" id="1.10.150.850">
    <property type="entry name" value="Spt6, helix-hairpin-helix domain"/>
    <property type="match status" value="1"/>
</dbReference>
<evidence type="ECO:0000256" key="2">
    <source>
        <dbReference type="ARBA" id="ARBA00009253"/>
    </source>
</evidence>
<feature type="compositionally biased region" description="Basic and acidic residues" evidence="6">
    <location>
        <begin position="1554"/>
        <end position="1577"/>
    </location>
</feature>
<feature type="compositionally biased region" description="Acidic residues" evidence="6">
    <location>
        <begin position="178"/>
        <end position="194"/>
    </location>
</feature>
<dbReference type="Gene3D" id="1.10.3500.10">
    <property type="entry name" value="Tex N-terminal region-like"/>
    <property type="match status" value="1"/>
</dbReference>
<evidence type="ECO:0000256" key="5">
    <source>
        <dbReference type="SAM" id="Coils"/>
    </source>
</evidence>
<dbReference type="InterPro" id="IPR035018">
    <property type="entry name" value="Spt6_SH2_C"/>
</dbReference>
<dbReference type="Pfam" id="PF14633">
    <property type="entry name" value="SH2_2"/>
    <property type="match status" value="1"/>
</dbReference>
<feature type="compositionally biased region" description="Acidic residues" evidence="6">
    <location>
        <begin position="38"/>
        <end position="65"/>
    </location>
</feature>
<evidence type="ECO:0000313" key="10">
    <source>
        <dbReference type="EMBL" id="QDZ18315.1"/>
    </source>
</evidence>
<dbReference type="InterPro" id="IPR012337">
    <property type="entry name" value="RNaseH-like_sf"/>
</dbReference>
<feature type="compositionally biased region" description="Acidic residues" evidence="6">
    <location>
        <begin position="1"/>
        <end position="19"/>
    </location>
</feature>
<dbReference type="STRING" id="1764295.A0A5B8MF44"/>
<evidence type="ECO:0000256" key="1">
    <source>
        <dbReference type="ARBA" id="ARBA00004123"/>
    </source>
</evidence>
<feature type="region of interest" description="Disordered" evidence="6">
    <location>
        <begin position="1554"/>
        <end position="1645"/>
    </location>
</feature>
<keyword evidence="3" id="KW-0804">Transcription</keyword>
<dbReference type="InterPro" id="IPR017072">
    <property type="entry name" value="TF_Spt6"/>
</dbReference>
<dbReference type="InterPro" id="IPR035420">
    <property type="entry name" value="Spt6_SH2"/>
</dbReference>
<dbReference type="Pfam" id="PF14635">
    <property type="entry name" value="HHH_7"/>
    <property type="match status" value="1"/>
</dbReference>
<dbReference type="GO" id="GO:0034728">
    <property type="term" value="P:nucleosome organization"/>
    <property type="evidence" value="ECO:0007669"/>
    <property type="project" value="TreeGrafter"/>
</dbReference>
<dbReference type="InterPro" id="IPR032706">
    <property type="entry name" value="Spt6_HHH"/>
</dbReference>
<comment type="subcellular location">
    <subcellularLocation>
        <location evidence="1">Nucleus</location>
    </subcellularLocation>
</comment>
<gene>
    <name evidence="10" type="ORF">A3770_01p08330</name>
</gene>
<keyword evidence="10" id="KW-0648">Protein biosynthesis</keyword>
<dbReference type="EMBL" id="CP031034">
    <property type="protein sequence ID" value="QDZ18315.1"/>
    <property type="molecule type" value="Genomic_DNA"/>
</dbReference>
<dbReference type="CDD" id="cd09928">
    <property type="entry name" value="SH2_Cterm_SPT6_like"/>
    <property type="match status" value="1"/>
</dbReference>
<dbReference type="GO" id="GO:0042393">
    <property type="term" value="F:histone binding"/>
    <property type="evidence" value="ECO:0007669"/>
    <property type="project" value="TreeGrafter"/>
</dbReference>
<feature type="compositionally biased region" description="Low complexity" evidence="6">
    <location>
        <begin position="1611"/>
        <end position="1624"/>
    </location>
</feature>
<feature type="domain" description="Transcription elongation factor Spt6 helix-hairpin-helix motif" evidence="8">
    <location>
        <begin position="994"/>
        <end position="1091"/>
    </location>
</feature>
<dbReference type="SUPFAM" id="SSF47781">
    <property type="entry name" value="RuvA domain 2-like"/>
    <property type="match status" value="2"/>
</dbReference>
<dbReference type="GO" id="GO:0031491">
    <property type="term" value="F:nucleosome binding"/>
    <property type="evidence" value="ECO:0007669"/>
    <property type="project" value="TreeGrafter"/>
</dbReference>
<evidence type="ECO:0000259" key="7">
    <source>
        <dbReference type="Pfam" id="PF14633"/>
    </source>
</evidence>
<evidence type="ECO:0000256" key="4">
    <source>
        <dbReference type="ARBA" id="ARBA00023242"/>
    </source>
</evidence>
<proteinExistence type="inferred from homology"/>
<dbReference type="SUPFAM" id="SSF53098">
    <property type="entry name" value="Ribonuclease H-like"/>
    <property type="match status" value="1"/>
</dbReference>
<reference evidence="10 11" key="1">
    <citation type="submission" date="2018-07" db="EMBL/GenBank/DDBJ databases">
        <title>The complete nuclear genome of the prasinophyte Chloropicon primus (CCMP1205).</title>
        <authorList>
            <person name="Pombert J.-F."/>
            <person name="Otis C."/>
            <person name="Turmel M."/>
            <person name="Lemieux C."/>
        </authorList>
    </citation>
    <scope>NUCLEOTIDE SEQUENCE [LARGE SCALE GENOMIC DNA]</scope>
    <source>
        <strain evidence="10 11">CCMP1205</strain>
    </source>
</reference>
<dbReference type="InterPro" id="IPR035019">
    <property type="entry name" value="Spt6_SH2_N"/>
</dbReference>
<evidence type="ECO:0000313" key="11">
    <source>
        <dbReference type="Proteomes" id="UP000316726"/>
    </source>
</evidence>
<keyword evidence="4" id="KW-0539">Nucleus</keyword>
<dbReference type="InterPro" id="IPR041692">
    <property type="entry name" value="HHH_9"/>
</dbReference>
<dbReference type="CDD" id="cd09918">
    <property type="entry name" value="SH2_Nterm_SPT6_like"/>
    <property type="match status" value="1"/>
</dbReference>
<dbReference type="GO" id="GO:0003746">
    <property type="term" value="F:translation elongation factor activity"/>
    <property type="evidence" value="ECO:0007669"/>
    <property type="project" value="UniProtKB-KW"/>
</dbReference>
<dbReference type="InterPro" id="IPR010994">
    <property type="entry name" value="RuvA_2-like"/>
</dbReference>
<dbReference type="PANTHER" id="PTHR10145">
    <property type="entry name" value="TRANSCRIPTION ELONGATION FACTOR SPT6"/>
    <property type="match status" value="1"/>
</dbReference>
<feature type="domain" description="Spt6 SH2" evidence="7">
    <location>
        <begin position="1347"/>
        <end position="1552"/>
    </location>
</feature>
<dbReference type="Gene3D" id="3.30.420.140">
    <property type="entry name" value="YqgF/RNase H-like domain"/>
    <property type="match status" value="1"/>
</dbReference>
<protein>
    <submittedName>
        <fullName evidence="10">Transcription elongation factor Spt6</fullName>
    </submittedName>
</protein>
<keyword evidence="11" id="KW-1185">Reference proteome</keyword>
<accession>A0A5B8MF44</accession>
<feature type="compositionally biased region" description="Basic and acidic residues" evidence="6">
    <location>
        <begin position="145"/>
        <end position="157"/>
    </location>
</feature>
<sequence>MSGTEKEEEGLEDMEVEEETGGKVEKAASSSRGAAALIEEEASESDDGEGEGEEEEGEEEGEGDMDGFLVGSDDEEGEKGKDGGGSGGDSGSDGSDDDSEEDVDELAEEDLEIAGLKARKKKRRLVKASKADGESTPAPAGMTEEELKAKLFGRTDLEDLEDEEVKDQEKASKAEAAVESEEEFDSQSSEEDEFRDFIDDTEVHKQRVVTDDMDDEQKRIAIEKEEERLRKARQKQKRKQRLKARTAGVSLATHKDLQGLWLDADDLVRRYEEMKISRIETGGLATRAADTEADKKIDPAILEANFFTNDDDQIRRTDIPERLQLAKLHSVQLSQSEFTEQCEWICDQLLGHNLFNIDENLYTDILDGGVTEVESPAGASELHRKLGRRFLSKAEENSQIAYDEIQQEVLKESLASVLRDIQQKHLEVPFVAMYRKEHCGPLLCLREEDKPSMLGSEDLYDLFEMGLSFSEENVMREKVRRWDLLWKVHELSKEWHSHFKRAQKRLEAYKNLQAAAQEAGELETVKGIEKDCMQLLQSKRFDYQVIDDADAKFKMYQSIMQNVDVKAAGVSKRPGKTQQLSHWRRNVPASFLKVLCLSPVQFAANIEAEAQEHKLEYPDVDPFEFVEKELPSGMSPQNVCDMAVKLMTVELSSETAVRRLVRTAYRDNARVFTEPAKKGSEIRDPMHKYCPVSSLDDKPLSSFKAAEWLYLVSAEREGLIRVTIKMPMDVLQEQVMSVFESLYMAPASSPVHKEWRNLRKKILQDAVYNYLLPMLKLEVKNALIQEAKGWVSQKLSDEMWKLLSVAPWKSEVSGDQGENTEKYIMSCVWGPAKDRSQGFSTTLVMLDTSGNLADFLEMPAFSGKLNWSDGTNIMSDVKSQAAAENVKRFIIAHKPQIIALGSGSVECVKLKNIMEIIVAEVLVNHTQEMKGAVESGDIPVILASQVIPHLWSGSEAALSELPQVPGSVKEAVALGRMFFDPLPVAASLFSNQNEVAGLNLHEAQQFLSVDEQLSALEQCLVTLVSQVGVDLNEAMLQTWKSYSLPFVAGLGSRKANILLEAIKKRGGYVDSRRQLSEILSPKVWENACALMRFQRDKMSYDGELLDCTRIHPDAYESVKKLAREIESEIDDDDEAVEALLDKAEHIKSYVVNKSIDKFHFKDYAEKHNANLKSLIDFAFELKSPFSDLRESWRMPGNMEEFLLASNEIRDMIKPGRLCNARVLYNRSLFDHQPREDDDPRGIKDLKIVELDCGILAILDAANNQPTGRNDNIRVRVLEIPTADETAKVKKKYFFKPARGKLKTIEVFSIIVGNSERALSDLDKWEDRYCTLAGYQKIQPDELTEEVMRPKKRKLVRRPIKHEKFQNYDYEQTKNYMEKCTSGDFLFRPSSGGVGKLSLTVKLTGKPMILLNEQIEEDKKAHEGRNTLSLGTPLRIKKSVNEEYEDLDEIVARFVEPLINKLDAVKAHPKFRRGTKAQVSEYLQAQVEKVKYKYAKAAFSLDEQHPGYVRLSYLKNKEGSRPSHERIGLSPDGYRFRGKEYSKLEKLYKVFIQHPDPKEDNARRDARKDGDRDYRDTRGGYSDSYRGERDYSRAQDYQASEAYGRGGGGYGQYQDYGYGGYNDQQASYGYGGQQGYDQQGYGYGAR</sequence>
<feature type="compositionally biased region" description="Acidic residues" evidence="6">
    <location>
        <begin position="94"/>
        <end position="112"/>
    </location>
</feature>
<dbReference type="GO" id="GO:0140673">
    <property type="term" value="P:transcription elongation-coupled chromatin remodeling"/>
    <property type="evidence" value="ECO:0007669"/>
    <property type="project" value="InterPro"/>
</dbReference>
<feature type="region of interest" description="Disordered" evidence="6">
    <location>
        <begin position="1"/>
        <end position="197"/>
    </location>
</feature>
<dbReference type="InterPro" id="IPR023323">
    <property type="entry name" value="Tex-like_dom_sf"/>
</dbReference>
<dbReference type="SUPFAM" id="SSF158832">
    <property type="entry name" value="Tex N-terminal region-like"/>
    <property type="match status" value="1"/>
</dbReference>
<evidence type="ECO:0000256" key="6">
    <source>
        <dbReference type="SAM" id="MobiDB-lite"/>
    </source>
</evidence>
<dbReference type="InterPro" id="IPR036860">
    <property type="entry name" value="SH2_dom_sf"/>
</dbReference>
<dbReference type="Gene3D" id="1.10.10.650">
    <property type="entry name" value="RuvA domain 2-like"/>
    <property type="match status" value="1"/>
</dbReference>
<evidence type="ECO:0000259" key="9">
    <source>
        <dbReference type="Pfam" id="PF17674"/>
    </source>
</evidence>
<dbReference type="PANTHER" id="PTHR10145:SF6">
    <property type="entry name" value="TRANSCRIPTION ELONGATION FACTOR SPT6"/>
    <property type="match status" value="1"/>
</dbReference>
<organism evidence="10 11">
    <name type="scientific">Chloropicon primus</name>
    <dbReference type="NCBI Taxonomy" id="1764295"/>
    <lineage>
        <taxon>Eukaryota</taxon>
        <taxon>Viridiplantae</taxon>
        <taxon>Chlorophyta</taxon>
        <taxon>Chloropicophyceae</taxon>
        <taxon>Chloropicales</taxon>
        <taxon>Chloropicaceae</taxon>
        <taxon>Chloropicon</taxon>
    </lineage>
</organism>
<feature type="compositionally biased region" description="Basic residues" evidence="6">
    <location>
        <begin position="117"/>
        <end position="127"/>
    </location>
</feature>